<evidence type="ECO:0008006" key="3">
    <source>
        <dbReference type="Google" id="ProtNLM"/>
    </source>
</evidence>
<sequence length="106" mass="11959">MSSRGQWISVVTLSVGVILLGIASWVVWNVPEGTVVTFINRRGTGTNNYGLWILYLPSAITIILGIYGIKKKQEMEKQISQVAWITLTILFILFEWLAITKAYENL</sequence>
<name>A0AB39HT56_9BACI</name>
<feature type="transmembrane region" description="Helical" evidence="1">
    <location>
        <begin position="81"/>
        <end position="99"/>
    </location>
</feature>
<protein>
    <recommendedName>
        <fullName evidence="3">DUF1648 domain-containing protein</fullName>
    </recommendedName>
</protein>
<keyword evidence="1" id="KW-0472">Membrane</keyword>
<feature type="transmembrane region" description="Helical" evidence="1">
    <location>
        <begin position="48"/>
        <end position="69"/>
    </location>
</feature>
<dbReference type="RefSeq" id="WP_368654208.1">
    <property type="nucleotide sequence ID" value="NZ_CP162599.1"/>
</dbReference>
<evidence type="ECO:0000256" key="1">
    <source>
        <dbReference type="SAM" id="Phobius"/>
    </source>
</evidence>
<dbReference type="AlphaFoldDB" id="A0AB39HT56"/>
<gene>
    <name evidence="2" type="ORF">AB4Y30_04005</name>
</gene>
<reference evidence="2" key="1">
    <citation type="submission" date="2024-07" db="EMBL/GenBank/DDBJ databases">
        <title>Halotolerant mesophilic bacterium Ornithinibacillus sp. 4-3, sp. nov., isolated from soil.</title>
        <authorList>
            <person name="Sidarenka A.V."/>
            <person name="Guliayeva D.E."/>
            <person name="Leanovich S.I."/>
            <person name="Hileuskaya K.S."/>
            <person name="Akhremchuk A.E."/>
            <person name="Sikolenko M.A."/>
            <person name="Valentovich L.N."/>
        </authorList>
    </citation>
    <scope>NUCLEOTIDE SEQUENCE</scope>
    <source>
        <strain evidence="2">4-3</strain>
    </source>
</reference>
<proteinExistence type="predicted"/>
<organism evidence="2">
    <name type="scientific">Ornithinibacillus sp. 4-3</name>
    <dbReference type="NCBI Taxonomy" id="3231488"/>
    <lineage>
        <taxon>Bacteria</taxon>
        <taxon>Bacillati</taxon>
        <taxon>Bacillota</taxon>
        <taxon>Bacilli</taxon>
        <taxon>Bacillales</taxon>
        <taxon>Bacillaceae</taxon>
        <taxon>Ornithinibacillus</taxon>
    </lineage>
</organism>
<accession>A0AB39HT56</accession>
<keyword evidence="1" id="KW-0812">Transmembrane</keyword>
<feature type="transmembrane region" description="Helical" evidence="1">
    <location>
        <begin position="7"/>
        <end position="28"/>
    </location>
</feature>
<keyword evidence="1" id="KW-1133">Transmembrane helix</keyword>
<dbReference type="EMBL" id="CP162599">
    <property type="protein sequence ID" value="XDK33530.1"/>
    <property type="molecule type" value="Genomic_DNA"/>
</dbReference>
<evidence type="ECO:0000313" key="2">
    <source>
        <dbReference type="EMBL" id="XDK33530.1"/>
    </source>
</evidence>